<sequence length="284" mass="31988">MTINFQDIDIREKQHFLQHAIAPRPICFASTIDQLGNVNLSPFSFFNVFSSNPPIVVFSPSRSGRTNTLKDTFLNLTQVPEVGINIVDYDMIHQVSLSSCEYPSEINEFLKAGFTMQAADDIKPPLVKESKIKMECRVTDIKELGDEGGAGILVIAEVLKMHIDENTLDDTGHIDPLKIRHVARMGGDWYIDVKPPYLFKIPKPVTALGIGVDNLPRKVIDSKILTGNHRGQLANIVAIPDWDEDFDDSLVLNTHNSAIDRRIAELLDQEKLEEAWQIILRWDT</sequence>
<comment type="caution">
    <text evidence="6">The sequence shown here is derived from an EMBL/GenBank/DDBJ whole genome shotgun (WGS) entry which is preliminary data.</text>
</comment>
<evidence type="ECO:0000256" key="1">
    <source>
        <dbReference type="ARBA" id="ARBA00001917"/>
    </source>
</evidence>
<dbReference type="Proteomes" id="UP001597418">
    <property type="component" value="Unassembled WGS sequence"/>
</dbReference>
<dbReference type="GO" id="GO:0016491">
    <property type="term" value="F:oxidoreductase activity"/>
    <property type="evidence" value="ECO:0007669"/>
    <property type="project" value="UniProtKB-KW"/>
</dbReference>
<keyword evidence="2" id="KW-0285">Flavoprotein</keyword>
<evidence type="ECO:0000259" key="5">
    <source>
        <dbReference type="SMART" id="SM00903"/>
    </source>
</evidence>
<keyword evidence="6" id="KW-0560">Oxidoreductase</keyword>
<keyword evidence="7" id="KW-1185">Reference proteome</keyword>
<dbReference type="SUPFAM" id="SSF50475">
    <property type="entry name" value="FMN-binding split barrel"/>
    <property type="match status" value="1"/>
</dbReference>
<evidence type="ECO:0000313" key="6">
    <source>
        <dbReference type="EMBL" id="MFD2744141.1"/>
    </source>
</evidence>
<dbReference type="InterPro" id="IPR002563">
    <property type="entry name" value="Flavin_Rdtase-like_dom"/>
</dbReference>
<dbReference type="RefSeq" id="WP_197464714.1">
    <property type="nucleotide sequence ID" value="NZ_JBHUMB010000014.1"/>
</dbReference>
<organism evidence="6 7">
    <name type="scientific">Sphingobacterium populi</name>
    <dbReference type="NCBI Taxonomy" id="1812824"/>
    <lineage>
        <taxon>Bacteria</taxon>
        <taxon>Pseudomonadati</taxon>
        <taxon>Bacteroidota</taxon>
        <taxon>Sphingobacteriia</taxon>
        <taxon>Sphingobacteriales</taxon>
        <taxon>Sphingobacteriaceae</taxon>
        <taxon>Sphingobacterium</taxon>
    </lineage>
</organism>
<dbReference type="Gene3D" id="2.30.110.10">
    <property type="entry name" value="Electron Transport, Fmn-binding Protein, Chain A"/>
    <property type="match status" value="1"/>
</dbReference>
<dbReference type="PANTHER" id="PTHR33798:SF5">
    <property type="entry name" value="FLAVIN REDUCTASE LIKE DOMAIN-CONTAINING PROTEIN"/>
    <property type="match status" value="1"/>
</dbReference>
<accession>A0ABW5UGY5</accession>
<reference evidence="7" key="1">
    <citation type="journal article" date="2019" name="Int. J. Syst. Evol. Microbiol.">
        <title>The Global Catalogue of Microorganisms (GCM) 10K type strain sequencing project: providing services to taxonomists for standard genome sequencing and annotation.</title>
        <authorList>
            <consortium name="The Broad Institute Genomics Platform"/>
            <consortium name="The Broad Institute Genome Sequencing Center for Infectious Disease"/>
            <person name="Wu L."/>
            <person name="Ma J."/>
        </authorList>
    </citation>
    <scope>NUCLEOTIDE SEQUENCE [LARGE SCALE GENOMIC DNA]</scope>
    <source>
        <strain evidence="7">KCTC 42247</strain>
    </source>
</reference>
<proteinExistence type="inferred from homology"/>
<dbReference type="SMART" id="SM00903">
    <property type="entry name" value="Flavin_Reduct"/>
    <property type="match status" value="1"/>
</dbReference>
<evidence type="ECO:0000256" key="2">
    <source>
        <dbReference type="ARBA" id="ARBA00022630"/>
    </source>
</evidence>
<evidence type="ECO:0000256" key="4">
    <source>
        <dbReference type="ARBA" id="ARBA00038054"/>
    </source>
</evidence>
<gene>
    <name evidence="6" type="ORF">ACFSQ6_12145</name>
</gene>
<dbReference type="PANTHER" id="PTHR33798">
    <property type="entry name" value="FLAVOPROTEIN OXYGENASE"/>
    <property type="match status" value="1"/>
</dbReference>
<keyword evidence="3" id="KW-0288">FMN</keyword>
<dbReference type="Pfam" id="PF01613">
    <property type="entry name" value="Flavin_Reduct"/>
    <property type="match status" value="1"/>
</dbReference>
<feature type="domain" description="Flavin reductase like" evidence="5">
    <location>
        <begin position="21"/>
        <end position="175"/>
    </location>
</feature>
<evidence type="ECO:0000256" key="3">
    <source>
        <dbReference type="ARBA" id="ARBA00022643"/>
    </source>
</evidence>
<evidence type="ECO:0000313" key="7">
    <source>
        <dbReference type="Proteomes" id="UP001597418"/>
    </source>
</evidence>
<comment type="similarity">
    <text evidence="4">Belongs to the flavoredoxin family.</text>
</comment>
<dbReference type="EMBL" id="JBHUMB010000014">
    <property type="protein sequence ID" value="MFD2744141.1"/>
    <property type="molecule type" value="Genomic_DNA"/>
</dbReference>
<comment type="cofactor">
    <cofactor evidence="1">
        <name>FMN</name>
        <dbReference type="ChEBI" id="CHEBI:58210"/>
    </cofactor>
</comment>
<name>A0ABW5UGY5_9SPHI</name>
<dbReference type="EC" id="1.5.1.-" evidence="6"/>
<dbReference type="InterPro" id="IPR012349">
    <property type="entry name" value="Split_barrel_FMN-bd"/>
</dbReference>
<protein>
    <submittedName>
        <fullName evidence="6">Flavin reductase family protein</fullName>
        <ecNumber evidence="6">1.5.1.-</ecNumber>
    </submittedName>
</protein>